<reference evidence="2" key="3">
    <citation type="journal article" date="2021" name="bioRxiv">
        <title>Bilateral symmetry of linear streptomycete chromosomes.</title>
        <authorList>
            <person name="Algora-Gallardo L."/>
            <person name="Schniete J.K."/>
            <person name="Mark D.R."/>
            <person name="Hunter I.S."/>
            <person name="Herron P.R."/>
        </authorList>
    </citation>
    <scope>NUCLEOTIDE SEQUENCE</scope>
    <source>
        <strain evidence="2">ATCC 10970</strain>
    </source>
</reference>
<dbReference type="GeneID" id="66858500"/>
<dbReference type="EMBL" id="CP048261">
    <property type="protein sequence ID" value="QST84011.1"/>
    <property type="molecule type" value="Genomic_DNA"/>
</dbReference>
<evidence type="ECO:0000259" key="1">
    <source>
        <dbReference type="Pfam" id="PF00144"/>
    </source>
</evidence>
<name>A0A8A1UXH8_STRR1</name>
<dbReference type="InterPro" id="IPR012338">
    <property type="entry name" value="Beta-lactam/transpept-like"/>
</dbReference>
<proteinExistence type="predicted"/>
<evidence type="ECO:0000313" key="2">
    <source>
        <dbReference type="EMBL" id="QST84011.1"/>
    </source>
</evidence>
<gene>
    <name evidence="2" type="ORF">SRIM_031000</name>
</gene>
<dbReference type="InterPro" id="IPR050789">
    <property type="entry name" value="Diverse_Enzym_Activities"/>
</dbReference>
<reference evidence="2" key="1">
    <citation type="submission" date="2012-12" db="EMBL/GenBank/DDBJ databases">
        <authorList>
            <person name="Pethick F.E."/>
            <person name="MacFadyen A.C."/>
            <person name="Tang Z."/>
            <person name="Sangal V."/>
            <person name="Tze-Tze L."/>
            <person name="Chu J."/>
            <person name="Guo M."/>
            <person name="Kirby R."/>
            <person name="Hoskisson P.A."/>
            <person name="Herron P.R."/>
            <person name="Hunter I.S."/>
        </authorList>
    </citation>
    <scope>NUCLEOTIDE SEQUENCE</scope>
    <source>
        <strain evidence="2">ATCC 10970</strain>
    </source>
</reference>
<dbReference type="InterPro" id="IPR001466">
    <property type="entry name" value="Beta-lactam-related"/>
</dbReference>
<organism evidence="2 3">
    <name type="scientific">Streptomyces rimosus subsp. rimosus (strain ATCC 10970 / DSM 40260 / JCM 4667 / NRRL 2234)</name>
    <dbReference type="NCBI Taxonomy" id="1265868"/>
    <lineage>
        <taxon>Bacteria</taxon>
        <taxon>Bacillati</taxon>
        <taxon>Actinomycetota</taxon>
        <taxon>Actinomycetes</taxon>
        <taxon>Kitasatosporales</taxon>
        <taxon>Streptomycetaceae</taxon>
        <taxon>Streptomyces</taxon>
    </lineage>
</organism>
<dbReference type="PANTHER" id="PTHR43283">
    <property type="entry name" value="BETA-LACTAMASE-RELATED"/>
    <property type="match status" value="1"/>
</dbReference>
<dbReference type="SUPFAM" id="SSF56601">
    <property type="entry name" value="beta-lactamase/transpeptidase-like"/>
    <property type="match status" value="1"/>
</dbReference>
<dbReference type="Gene3D" id="3.40.710.10">
    <property type="entry name" value="DD-peptidase/beta-lactamase superfamily"/>
    <property type="match status" value="1"/>
</dbReference>
<protein>
    <submittedName>
        <fullName evidence="2">Beta-lactamase family protein</fullName>
    </submittedName>
</protein>
<dbReference type="Pfam" id="PF00144">
    <property type="entry name" value="Beta-lactamase"/>
    <property type="match status" value="1"/>
</dbReference>
<dbReference type="AlphaFoldDB" id="A0A8A1UXH8"/>
<feature type="domain" description="Beta-lactamase-related" evidence="1">
    <location>
        <begin position="12"/>
        <end position="303"/>
    </location>
</feature>
<reference evidence="2" key="2">
    <citation type="submission" date="2020-01" db="EMBL/GenBank/DDBJ databases">
        <authorList>
            <person name="Algora L."/>
            <person name="Schniete J.K."/>
            <person name="MacFadyen A."/>
            <person name="Hoskisson P.A."/>
            <person name="Hunter I.S."/>
            <person name="Herron P.R."/>
        </authorList>
    </citation>
    <scope>NUCLEOTIDE SEQUENCE</scope>
    <source>
        <strain evidence="2">ATCC 10970</strain>
    </source>
</reference>
<dbReference type="PANTHER" id="PTHR43283:SF3">
    <property type="entry name" value="BETA-LACTAMASE FAMILY PROTEIN (AFU_ORTHOLOGUE AFUA_5G07500)"/>
    <property type="match status" value="1"/>
</dbReference>
<evidence type="ECO:0000313" key="3">
    <source>
        <dbReference type="Proteomes" id="UP000011074"/>
    </source>
</evidence>
<accession>A0A8A1UXH8</accession>
<dbReference type="RefSeq" id="WP_129820893.1">
    <property type="nucleotide sequence ID" value="NZ_CP048261.1"/>
</dbReference>
<dbReference type="Proteomes" id="UP000011074">
    <property type="component" value="Chromosome"/>
</dbReference>
<sequence>MDARRLGEMLGELAHRHRISAVQCALRGPGGTSVARAGEFFAGEGSTAESVTLPFASVTKLFTATVAMQLVTDGDLDLDEPVRDRLSSWADAASGVTLRHLLSHCSGLVCDAPGEPGSAARAATATAAAGLLFPPGSAFSYSNAGFTVVGRLIETATGMSWRQAVTDFLLGPLDIAPAFLGGAVRGGHVVTRNGTVPIAPAVPRAAEPAAALAGRVEDLAAFGGLFLDDRDGASRALLDDEAVAAMRQPPFDAAPFGLADAWGLGWALYGAGPGRWLGLDAAGAGTACHVRVHPASGTVLAFQADSAAGAAAWGDLVTLLRGEGPAVGMPPAGAAAPSTATGGDRALPDCTGRWVNGETVYRISRTASGTAVLEDDDGTEYHLSGHGVRVFSARPAEKPDTEHLGRFLTDPESGRATLMQFAGRLMRRAA</sequence>